<organism evidence="3 4">
    <name type="scientific">Agrilus planipennis</name>
    <name type="common">Emerald ash borer</name>
    <name type="synonym">Agrilus marcopoli</name>
    <dbReference type="NCBI Taxonomy" id="224129"/>
    <lineage>
        <taxon>Eukaryota</taxon>
        <taxon>Metazoa</taxon>
        <taxon>Ecdysozoa</taxon>
        <taxon>Arthropoda</taxon>
        <taxon>Hexapoda</taxon>
        <taxon>Insecta</taxon>
        <taxon>Pterygota</taxon>
        <taxon>Neoptera</taxon>
        <taxon>Endopterygota</taxon>
        <taxon>Coleoptera</taxon>
        <taxon>Polyphaga</taxon>
        <taxon>Elateriformia</taxon>
        <taxon>Buprestoidea</taxon>
        <taxon>Buprestidae</taxon>
        <taxon>Agrilinae</taxon>
        <taxon>Agrilus</taxon>
    </lineage>
</organism>
<feature type="region of interest" description="Disordered" evidence="2">
    <location>
        <begin position="1"/>
        <end position="31"/>
    </location>
</feature>
<sequence length="119" mass="13757">MPFFGNKFSPKKPSSRKSFLHNSSKSPDKLIEKDSSTKLALGDYILTFQNGKWVLENGVQGAMHKALKKQNLRIQTLEEENNLLKLKLECFMNMLTETTIDSHIQQREIEKLKTEVFNN</sequence>
<proteinExistence type="predicted"/>
<feature type="compositionally biased region" description="Basic residues" evidence="2">
    <location>
        <begin position="9"/>
        <end position="19"/>
    </location>
</feature>
<keyword evidence="3" id="KW-1185">Reference proteome</keyword>
<protein>
    <submittedName>
        <fullName evidence="4">Protein chibby homolog 1-like</fullName>
    </submittedName>
</protein>
<evidence type="ECO:0000313" key="4">
    <source>
        <dbReference type="RefSeq" id="XP_018326497.1"/>
    </source>
</evidence>
<reference evidence="4" key="1">
    <citation type="submission" date="2025-08" db="UniProtKB">
        <authorList>
            <consortium name="RefSeq"/>
        </authorList>
    </citation>
    <scope>IDENTIFICATION</scope>
    <source>
        <tissue evidence="4">Entire body</tissue>
    </source>
</reference>
<dbReference type="Pfam" id="PF14645">
    <property type="entry name" value="Chibby"/>
    <property type="match status" value="1"/>
</dbReference>
<dbReference type="InParanoid" id="A0A1W4X147"/>
<dbReference type="RefSeq" id="XP_018326497.1">
    <property type="nucleotide sequence ID" value="XM_018470995.2"/>
</dbReference>
<dbReference type="FunCoup" id="A0A1W4X147">
    <property type="interactions" value="108"/>
</dbReference>
<evidence type="ECO:0000313" key="3">
    <source>
        <dbReference type="Proteomes" id="UP000192223"/>
    </source>
</evidence>
<accession>A0A1W4X147</accession>
<feature type="coiled-coil region" evidence="1">
    <location>
        <begin position="67"/>
        <end position="94"/>
    </location>
</feature>
<dbReference type="GeneID" id="108737863"/>
<dbReference type="OrthoDB" id="2145765at2759"/>
<dbReference type="STRING" id="224129.A0A1W4X147"/>
<dbReference type="KEGG" id="apln:108737863"/>
<evidence type="ECO:0000256" key="1">
    <source>
        <dbReference type="SAM" id="Coils"/>
    </source>
</evidence>
<name>A0A1W4X147_AGRPL</name>
<dbReference type="AlphaFoldDB" id="A0A1W4X147"/>
<dbReference type="Proteomes" id="UP000192223">
    <property type="component" value="Unplaced"/>
</dbReference>
<dbReference type="InterPro" id="IPR028118">
    <property type="entry name" value="Chibby_fam"/>
</dbReference>
<evidence type="ECO:0000256" key="2">
    <source>
        <dbReference type="SAM" id="MobiDB-lite"/>
    </source>
</evidence>
<keyword evidence="1" id="KW-0175">Coiled coil</keyword>
<gene>
    <name evidence="4" type="primary">LOC108737863</name>
</gene>